<gene>
    <name evidence="1" type="ORF">E2C01_040084</name>
</gene>
<comment type="caution">
    <text evidence="1">The sequence shown here is derived from an EMBL/GenBank/DDBJ whole genome shotgun (WGS) entry which is preliminary data.</text>
</comment>
<accession>A0A5B7FLP9</accession>
<protein>
    <submittedName>
        <fullName evidence="1">Uncharacterized protein</fullName>
    </submittedName>
</protein>
<reference evidence="1 2" key="1">
    <citation type="submission" date="2019-05" db="EMBL/GenBank/DDBJ databases">
        <title>Another draft genome of Portunus trituberculatus and its Hox gene families provides insights of decapod evolution.</title>
        <authorList>
            <person name="Jeong J.-H."/>
            <person name="Song I."/>
            <person name="Kim S."/>
            <person name="Choi T."/>
            <person name="Kim D."/>
            <person name="Ryu S."/>
            <person name="Kim W."/>
        </authorList>
    </citation>
    <scope>NUCLEOTIDE SEQUENCE [LARGE SCALE GENOMIC DNA]</scope>
    <source>
        <tissue evidence="1">Muscle</tissue>
    </source>
</reference>
<dbReference type="AlphaFoldDB" id="A0A5B7FLP9"/>
<organism evidence="1 2">
    <name type="scientific">Portunus trituberculatus</name>
    <name type="common">Swimming crab</name>
    <name type="synonym">Neptunus trituberculatus</name>
    <dbReference type="NCBI Taxonomy" id="210409"/>
    <lineage>
        <taxon>Eukaryota</taxon>
        <taxon>Metazoa</taxon>
        <taxon>Ecdysozoa</taxon>
        <taxon>Arthropoda</taxon>
        <taxon>Crustacea</taxon>
        <taxon>Multicrustacea</taxon>
        <taxon>Malacostraca</taxon>
        <taxon>Eumalacostraca</taxon>
        <taxon>Eucarida</taxon>
        <taxon>Decapoda</taxon>
        <taxon>Pleocyemata</taxon>
        <taxon>Brachyura</taxon>
        <taxon>Eubrachyura</taxon>
        <taxon>Portunoidea</taxon>
        <taxon>Portunidae</taxon>
        <taxon>Portuninae</taxon>
        <taxon>Portunus</taxon>
    </lineage>
</organism>
<dbReference type="EMBL" id="VSRR010007171">
    <property type="protein sequence ID" value="MPC46365.1"/>
    <property type="molecule type" value="Genomic_DNA"/>
</dbReference>
<keyword evidence="2" id="KW-1185">Reference proteome</keyword>
<dbReference type="Proteomes" id="UP000324222">
    <property type="component" value="Unassembled WGS sequence"/>
</dbReference>
<proteinExistence type="predicted"/>
<evidence type="ECO:0000313" key="1">
    <source>
        <dbReference type="EMBL" id="MPC46365.1"/>
    </source>
</evidence>
<evidence type="ECO:0000313" key="2">
    <source>
        <dbReference type="Proteomes" id="UP000324222"/>
    </source>
</evidence>
<sequence>MCTVATLTLTVALPSTVPPPLRRQRPVFSLWRVGKVEVGRSAISTAQHRTSTTYIHIASFVRREGSVSSSWWRPALVLPLVGLLMTSSAGPSLHQPGQFKHYFPQLTYLA</sequence>
<name>A0A5B7FLP9_PORTR</name>